<evidence type="ECO:0000313" key="3">
    <source>
        <dbReference type="EMBL" id="MBP2053963.1"/>
    </source>
</evidence>
<evidence type="ECO:0000313" key="2">
    <source>
        <dbReference type="EMBL" id="ANP53246.1"/>
    </source>
</evidence>
<name>A0A1B1B349_9ACTN</name>
<dbReference type="STRING" id="68214.AVL59_30290"/>
<keyword evidence="5" id="KW-1185">Reference proteome</keyword>
<evidence type="ECO:0000259" key="1">
    <source>
        <dbReference type="Pfam" id="PF01494"/>
    </source>
</evidence>
<dbReference type="PANTHER" id="PTHR46865">
    <property type="entry name" value="OXIDOREDUCTASE-RELATED"/>
    <property type="match status" value="1"/>
</dbReference>
<gene>
    <name evidence="2" type="ORF">AVL59_30290</name>
    <name evidence="3" type="ORF">J2Z21_006965</name>
</gene>
<dbReference type="Proteomes" id="UP000092659">
    <property type="component" value="Chromosome"/>
</dbReference>
<proteinExistence type="predicted"/>
<sequence length="415" mass="45541">MRVVICGAGIAGLALAGRLHNVLGWDVVVLEKEPAPRTDGYMIDFFGTGYDAAEAMDMLPSLEELSYQVSEAALVDEHGECRVGLRYDRFARFLDGRLLSIMRPDLELALRERLSLAVRLRFGVGPARVDLRPDGVRVTLTDGDSIDADLLVGADGIHSTVRALVFGEEERYVHHLGYHTAAFTFDDPETHAEVGDRFCLTDTIGRQMGLYALRDGTVAVFAVHRATDASRPRDVQAALRHEYGTLGWLVPRVLANCPPSSRIYYDHVAQTTLPAWSRGRVVLVGDACQAVSLLAAQGASLAIGAAYVLADQLARTSHIEDALHGYERLWRPVITDKQRAARRVARWFVPESPRHLRVRHAALRLSNLPGAQRLAGISLTGRQGPPLRRLASIPSCVTENRGSAAAREGARPRRP</sequence>
<reference evidence="3 5" key="2">
    <citation type="submission" date="2021-03" db="EMBL/GenBank/DDBJ databases">
        <title>Genomic Encyclopedia of Type Strains, Phase IV (KMG-IV): sequencing the most valuable type-strain genomes for metagenomic binning, comparative biology and taxonomic classification.</title>
        <authorList>
            <person name="Goeker M."/>
        </authorList>
    </citation>
    <scope>NUCLEOTIDE SEQUENCE [LARGE SCALE GENOMIC DNA]</scope>
    <source>
        <strain evidence="3 5">DSM 40499</strain>
    </source>
</reference>
<protein>
    <submittedName>
        <fullName evidence="2 3">FAD-dependent oxidoreductase</fullName>
    </submittedName>
</protein>
<organism evidence="2 4">
    <name type="scientific">Streptomyces griseochromogenes</name>
    <dbReference type="NCBI Taxonomy" id="68214"/>
    <lineage>
        <taxon>Bacteria</taxon>
        <taxon>Bacillati</taxon>
        <taxon>Actinomycetota</taxon>
        <taxon>Actinomycetes</taxon>
        <taxon>Kitasatosporales</taxon>
        <taxon>Streptomycetaceae</taxon>
        <taxon>Streptomyces</taxon>
    </lineage>
</organism>
<evidence type="ECO:0000313" key="4">
    <source>
        <dbReference type="Proteomes" id="UP000092659"/>
    </source>
</evidence>
<reference evidence="2 4" key="1">
    <citation type="submission" date="2016-06" db="EMBL/GenBank/DDBJ databases">
        <title>Complete genome sequence of Streptomyces griseochromogenes ATCC 14511, the Blasticidin S producer.</title>
        <authorList>
            <person name="Wu L."/>
        </authorList>
    </citation>
    <scope>NUCLEOTIDE SEQUENCE [LARGE SCALE GENOMIC DNA]</scope>
    <source>
        <strain evidence="2 4">ATCC 14511</strain>
    </source>
</reference>
<dbReference type="Gene3D" id="3.30.9.10">
    <property type="entry name" value="D-Amino Acid Oxidase, subunit A, domain 2"/>
    <property type="match status" value="1"/>
</dbReference>
<feature type="domain" description="FAD-binding" evidence="1">
    <location>
        <begin position="2"/>
        <end position="317"/>
    </location>
</feature>
<dbReference type="EMBL" id="CP016279">
    <property type="protein sequence ID" value="ANP53246.1"/>
    <property type="molecule type" value="Genomic_DNA"/>
</dbReference>
<dbReference type="OrthoDB" id="4293235at2"/>
<dbReference type="Proteomes" id="UP001519309">
    <property type="component" value="Unassembled WGS sequence"/>
</dbReference>
<dbReference type="SUPFAM" id="SSF51905">
    <property type="entry name" value="FAD/NAD(P)-binding domain"/>
    <property type="match status" value="1"/>
</dbReference>
<dbReference type="PANTHER" id="PTHR46865:SF8">
    <property type="entry name" value="POSSIBLE OXIDOREDUCTASE"/>
    <property type="match status" value="1"/>
</dbReference>
<dbReference type="KEGG" id="sgs:AVL59_30290"/>
<dbReference type="EMBL" id="JAGGLP010000018">
    <property type="protein sequence ID" value="MBP2053963.1"/>
    <property type="molecule type" value="Genomic_DNA"/>
</dbReference>
<evidence type="ECO:0000313" key="5">
    <source>
        <dbReference type="Proteomes" id="UP001519309"/>
    </source>
</evidence>
<dbReference type="InterPro" id="IPR051704">
    <property type="entry name" value="FAD_aromatic-hydroxylase"/>
</dbReference>
<dbReference type="RefSeq" id="WP_067310747.1">
    <property type="nucleotide sequence ID" value="NZ_CP016279.1"/>
</dbReference>
<dbReference type="GO" id="GO:0071949">
    <property type="term" value="F:FAD binding"/>
    <property type="evidence" value="ECO:0007669"/>
    <property type="project" value="InterPro"/>
</dbReference>
<dbReference type="AlphaFoldDB" id="A0A1B1B349"/>
<dbReference type="PRINTS" id="PR00420">
    <property type="entry name" value="RNGMNOXGNASE"/>
</dbReference>
<dbReference type="Gene3D" id="3.50.50.60">
    <property type="entry name" value="FAD/NAD(P)-binding domain"/>
    <property type="match status" value="1"/>
</dbReference>
<accession>A0A1B1B349</accession>
<dbReference type="Pfam" id="PF01494">
    <property type="entry name" value="FAD_binding_3"/>
    <property type="match status" value="1"/>
</dbReference>
<dbReference type="InterPro" id="IPR036188">
    <property type="entry name" value="FAD/NAD-bd_sf"/>
</dbReference>
<dbReference type="InterPro" id="IPR002938">
    <property type="entry name" value="FAD-bd"/>
</dbReference>